<protein>
    <recommendedName>
        <fullName evidence="2">chitinase</fullName>
        <ecNumber evidence="2">3.2.1.14</ecNumber>
    </recommendedName>
</protein>
<comment type="catalytic activity">
    <reaction evidence="1">
        <text>Random endo-hydrolysis of N-acetyl-beta-D-glucosaminide (1-&gt;4)-beta-linkages in chitin and chitodextrins.</text>
        <dbReference type="EC" id="3.2.1.14"/>
    </reaction>
</comment>
<evidence type="ECO:0000256" key="1">
    <source>
        <dbReference type="ARBA" id="ARBA00000822"/>
    </source>
</evidence>
<name>A0A5B9EHA4_9BACT</name>
<dbReference type="PANTHER" id="PTHR11177:SF317">
    <property type="entry name" value="CHITINASE 12-RELATED"/>
    <property type="match status" value="1"/>
</dbReference>
<keyword evidence="4" id="KW-0146">Chitin degradation</keyword>
<dbReference type="SUPFAM" id="SSF51445">
    <property type="entry name" value="(Trans)glycosidases"/>
    <property type="match status" value="1"/>
</dbReference>
<dbReference type="Gene3D" id="3.20.20.80">
    <property type="entry name" value="Glycosidases"/>
    <property type="match status" value="1"/>
</dbReference>
<dbReference type="SUPFAM" id="SSF54556">
    <property type="entry name" value="Chitinase insertion domain"/>
    <property type="match status" value="1"/>
</dbReference>
<evidence type="ECO:0000256" key="5">
    <source>
        <dbReference type="ARBA" id="ARBA00023295"/>
    </source>
</evidence>
<evidence type="ECO:0000256" key="3">
    <source>
        <dbReference type="ARBA" id="ARBA00022801"/>
    </source>
</evidence>
<gene>
    <name evidence="10" type="ORF">FTW19_16455</name>
</gene>
<dbReference type="Gene3D" id="3.10.50.10">
    <property type="match status" value="1"/>
</dbReference>
<evidence type="ECO:0000256" key="6">
    <source>
        <dbReference type="RuleBase" id="RU000489"/>
    </source>
</evidence>
<keyword evidence="3 6" id="KW-0378">Hydrolase</keyword>
<comment type="similarity">
    <text evidence="7">Belongs to the glycosyl hydrolase 18 family.</text>
</comment>
<dbReference type="GO" id="GO:0005975">
    <property type="term" value="P:carbohydrate metabolic process"/>
    <property type="evidence" value="ECO:0007669"/>
    <property type="project" value="InterPro"/>
</dbReference>
<dbReference type="GO" id="GO:0006032">
    <property type="term" value="P:chitin catabolic process"/>
    <property type="evidence" value="ECO:0007669"/>
    <property type="project" value="UniProtKB-KW"/>
</dbReference>
<dbReference type="EC" id="3.2.1.14" evidence="2"/>
<keyword evidence="4" id="KW-0624">Polysaccharide degradation</keyword>
<evidence type="ECO:0000256" key="7">
    <source>
        <dbReference type="RuleBase" id="RU004453"/>
    </source>
</evidence>
<evidence type="ECO:0000256" key="8">
    <source>
        <dbReference type="SAM" id="MobiDB-lite"/>
    </source>
</evidence>
<evidence type="ECO:0000256" key="2">
    <source>
        <dbReference type="ARBA" id="ARBA00012729"/>
    </source>
</evidence>
<dbReference type="PANTHER" id="PTHR11177">
    <property type="entry name" value="CHITINASE"/>
    <property type="match status" value="1"/>
</dbReference>
<dbReference type="PROSITE" id="PS01095">
    <property type="entry name" value="GH18_1"/>
    <property type="match status" value="1"/>
</dbReference>
<evidence type="ECO:0000256" key="4">
    <source>
        <dbReference type="ARBA" id="ARBA00023024"/>
    </source>
</evidence>
<dbReference type="EMBL" id="CP042806">
    <property type="protein sequence ID" value="QEE29446.1"/>
    <property type="molecule type" value="Genomic_DNA"/>
</dbReference>
<dbReference type="GO" id="GO:0008061">
    <property type="term" value="F:chitin binding"/>
    <property type="evidence" value="ECO:0007669"/>
    <property type="project" value="InterPro"/>
</dbReference>
<dbReference type="InterPro" id="IPR029070">
    <property type="entry name" value="Chitinase_insertion_sf"/>
</dbReference>
<keyword evidence="11" id="KW-1185">Reference proteome</keyword>
<feature type="domain" description="GH18" evidence="9">
    <location>
        <begin position="49"/>
        <end position="416"/>
    </location>
</feature>
<sequence length="444" mass="49244">MLPKLRRRASDGRVRTPGPIVAAILLFGALLSCAQAASSHRRKATPQRPIVVGYFPQWQLYADDPYSVKAIDQSGGAGLLDQINYAQGFVKDGHCSVADPNADLNTIYTAANSVNGIADDSTSRFHGYFHQIEELKQKYPHLKLLISLEGRAADFAADAQPAVRKQFVRSCIDTFIRGHFAEGINVPGLFDGFDVDWESPHQEDAENFRDLLREFREQMNAVRPGLRLSIAVGPSPRMLGGVDFRSIIPYLDQVGVMNYDYAGPWMQRSGFIAPLFRDPAHPGGSIDRGMNDYIAAGVPAHMLLMGMPFYGYGWKVPEGDNHGLFQAGPGIRSEDYPYHRIRSMKGKYVLYRDRLSHAPWLYDGDTFFTFEDASSLSYKAAYAAKHSLGGVMIWELSGDTSDGELLHTVHRSLNRPPAWYTFPPDASPTGGPQQTVRTRSAEAP</sequence>
<dbReference type="InterPro" id="IPR001223">
    <property type="entry name" value="Glyco_hydro18_cat"/>
</dbReference>
<proteinExistence type="inferred from homology"/>
<dbReference type="GO" id="GO:0008843">
    <property type="term" value="F:endochitinase activity"/>
    <property type="evidence" value="ECO:0007669"/>
    <property type="project" value="UniProtKB-EC"/>
</dbReference>
<feature type="region of interest" description="Disordered" evidence="8">
    <location>
        <begin position="420"/>
        <end position="444"/>
    </location>
</feature>
<dbReference type="InterPro" id="IPR001579">
    <property type="entry name" value="Glyco_hydro_18_chit_AS"/>
</dbReference>
<dbReference type="KEGG" id="talb:FTW19_16455"/>
<dbReference type="Proteomes" id="UP000321820">
    <property type="component" value="Chromosome"/>
</dbReference>
<dbReference type="OrthoDB" id="9812811at2"/>
<organism evidence="10 11">
    <name type="scientific">Terriglobus albidus</name>
    <dbReference type="NCBI Taxonomy" id="1592106"/>
    <lineage>
        <taxon>Bacteria</taxon>
        <taxon>Pseudomonadati</taxon>
        <taxon>Acidobacteriota</taxon>
        <taxon>Terriglobia</taxon>
        <taxon>Terriglobales</taxon>
        <taxon>Acidobacteriaceae</taxon>
        <taxon>Terriglobus</taxon>
    </lineage>
</organism>
<keyword evidence="5 6" id="KW-0326">Glycosidase</keyword>
<dbReference type="InterPro" id="IPR050314">
    <property type="entry name" value="Glycosyl_Hydrlase_18"/>
</dbReference>
<accession>A0A5B9EHA4</accession>
<dbReference type="Pfam" id="PF00704">
    <property type="entry name" value="Glyco_hydro_18"/>
    <property type="match status" value="1"/>
</dbReference>
<dbReference type="PROSITE" id="PS51257">
    <property type="entry name" value="PROKAR_LIPOPROTEIN"/>
    <property type="match status" value="1"/>
</dbReference>
<evidence type="ECO:0000313" key="10">
    <source>
        <dbReference type="EMBL" id="QEE29446.1"/>
    </source>
</evidence>
<dbReference type="SMART" id="SM00636">
    <property type="entry name" value="Glyco_18"/>
    <property type="match status" value="1"/>
</dbReference>
<dbReference type="AlphaFoldDB" id="A0A5B9EHA4"/>
<evidence type="ECO:0000259" key="9">
    <source>
        <dbReference type="PROSITE" id="PS51910"/>
    </source>
</evidence>
<reference evidence="10 11" key="1">
    <citation type="submission" date="2019-08" db="EMBL/GenBank/DDBJ databases">
        <title>Complete genome sequence of Terriglobus albidus strain ORNL.</title>
        <authorList>
            <person name="Podar M."/>
        </authorList>
    </citation>
    <scope>NUCLEOTIDE SEQUENCE [LARGE SCALE GENOMIC DNA]</scope>
    <source>
        <strain evidence="10 11">ORNL</strain>
    </source>
</reference>
<keyword evidence="4" id="KW-0119">Carbohydrate metabolism</keyword>
<evidence type="ECO:0000313" key="11">
    <source>
        <dbReference type="Proteomes" id="UP000321820"/>
    </source>
</evidence>
<dbReference type="InterPro" id="IPR011583">
    <property type="entry name" value="Chitinase_II/V-like_cat"/>
</dbReference>
<dbReference type="PROSITE" id="PS51910">
    <property type="entry name" value="GH18_2"/>
    <property type="match status" value="1"/>
</dbReference>
<dbReference type="InterPro" id="IPR017853">
    <property type="entry name" value="GH"/>
</dbReference>